<evidence type="ECO:0000313" key="2">
    <source>
        <dbReference type="Proteomes" id="UP000789396"/>
    </source>
</evidence>
<comment type="caution">
    <text evidence="1">The sequence shown here is derived from an EMBL/GenBank/DDBJ whole genome shotgun (WGS) entry which is preliminary data.</text>
</comment>
<sequence length="136" mass="16226">MKAELNQEEYIEPNIKIALRSKKNMEHQICKSKKNMWHQYERHAEIKKSIWHQVWKDSIAIEKQYVAPNMERSKKKKQCRYKGTQEVNQGQMRNTKIECGGIKVECEEIQKASYTFIHNDIIAFFIEKTFTDSKAD</sequence>
<evidence type="ECO:0000313" key="1">
    <source>
        <dbReference type="EMBL" id="CAG8603124.1"/>
    </source>
</evidence>
<dbReference type="AlphaFoldDB" id="A0A9N9CIU9"/>
<reference evidence="1" key="1">
    <citation type="submission" date="2021-06" db="EMBL/GenBank/DDBJ databases">
        <authorList>
            <person name="Kallberg Y."/>
            <person name="Tangrot J."/>
            <person name="Rosling A."/>
        </authorList>
    </citation>
    <scope>NUCLEOTIDE SEQUENCE</scope>
    <source>
        <strain evidence="1">IN212</strain>
    </source>
</reference>
<dbReference type="Proteomes" id="UP000789396">
    <property type="component" value="Unassembled WGS sequence"/>
</dbReference>
<protein>
    <submittedName>
        <fullName evidence="1">2132_t:CDS:1</fullName>
    </submittedName>
</protein>
<proteinExistence type="predicted"/>
<keyword evidence="2" id="KW-1185">Reference proteome</keyword>
<dbReference type="EMBL" id="CAJVPZ010008910">
    <property type="protein sequence ID" value="CAG8603124.1"/>
    <property type="molecule type" value="Genomic_DNA"/>
</dbReference>
<gene>
    <name evidence="1" type="ORF">RFULGI_LOCUS6679</name>
</gene>
<organism evidence="1 2">
    <name type="scientific">Racocetra fulgida</name>
    <dbReference type="NCBI Taxonomy" id="60492"/>
    <lineage>
        <taxon>Eukaryota</taxon>
        <taxon>Fungi</taxon>
        <taxon>Fungi incertae sedis</taxon>
        <taxon>Mucoromycota</taxon>
        <taxon>Glomeromycotina</taxon>
        <taxon>Glomeromycetes</taxon>
        <taxon>Diversisporales</taxon>
        <taxon>Gigasporaceae</taxon>
        <taxon>Racocetra</taxon>
    </lineage>
</organism>
<name>A0A9N9CIU9_9GLOM</name>
<accession>A0A9N9CIU9</accession>